<sequence length="450" mass="49241">MDRGPSEYQQSGLPSSAAYSSYNNQQQSEAQPAEQPASSYQTTSQEVRSTSSTYSSSATPSSEYGGTVGSASRTPTFPPEYNLSTHRYNETTRYHPSSTATGGMAHVPSPNSSSLPPMARTAQYHIKTEPDPCKDPSVPASGPQYVQPPNQQYAHYSPHPTHQMSEAYPTPSHPGWRPEWGPPTGYTPHQMSAPYSPHGSPATSVTSLSPGGTPVNRNVKQTGNRKRHPDQTTQHPLSQVYSFVPIPGAQQHKRPRRRYEEIERMYKCGWNGCEKAYGTLNHLNAHVTMQSHGIKRTPEEFKEIRKEWKARKKEEEAARKAEEQERLRAGGEIAGSEVAQVPSGTATAASSAQYVAGMVPRQLPPIGFQAGTSPSVHYPAAPTATMESMQYQQPSQMYAGYPPQAPYAQAPQQMFQSQQRQAPIPPTNDEPDADADADPDVASGQPSYNQ</sequence>
<feature type="compositionally biased region" description="Low complexity" evidence="2">
    <location>
        <begin position="398"/>
        <end position="422"/>
    </location>
</feature>
<evidence type="ECO:0000313" key="4">
    <source>
        <dbReference type="EMBL" id="KAL0635979.1"/>
    </source>
</evidence>
<dbReference type="EMBL" id="JBBBZM010000058">
    <property type="protein sequence ID" value="KAL0635979.1"/>
    <property type="molecule type" value="Genomic_DNA"/>
</dbReference>
<feature type="compositionally biased region" description="Acidic residues" evidence="2">
    <location>
        <begin position="429"/>
        <end position="439"/>
    </location>
</feature>
<dbReference type="PANTHER" id="PTHR36167:SF3">
    <property type="entry name" value="C2H2 FINGER DOMAIN TRANSCRIPTION FACTOR (EUROFUNG)-RELATED"/>
    <property type="match status" value="1"/>
</dbReference>
<comment type="caution">
    <text evidence="4">The sequence shown here is derived from an EMBL/GenBank/DDBJ whole genome shotgun (WGS) entry which is preliminary data.</text>
</comment>
<keyword evidence="5" id="KW-1185">Reference proteome</keyword>
<reference evidence="4 5" key="1">
    <citation type="submission" date="2024-02" db="EMBL/GenBank/DDBJ databases">
        <title>Discinaceae phylogenomics.</title>
        <authorList>
            <person name="Dirks A.C."/>
            <person name="James T.Y."/>
        </authorList>
    </citation>
    <scope>NUCLEOTIDE SEQUENCE [LARGE SCALE GENOMIC DNA]</scope>
    <source>
        <strain evidence="4 5">ACD0624</strain>
    </source>
</reference>
<proteinExistence type="predicted"/>
<feature type="compositionally biased region" description="Polar residues" evidence="2">
    <location>
        <begin position="201"/>
        <end position="222"/>
    </location>
</feature>
<keyword evidence="1" id="KW-0863">Zinc-finger</keyword>
<evidence type="ECO:0000256" key="1">
    <source>
        <dbReference type="PROSITE-ProRule" id="PRU00042"/>
    </source>
</evidence>
<evidence type="ECO:0000256" key="2">
    <source>
        <dbReference type="SAM" id="MobiDB-lite"/>
    </source>
</evidence>
<feature type="compositionally biased region" description="Polar residues" evidence="2">
    <location>
        <begin position="7"/>
        <end position="24"/>
    </location>
</feature>
<keyword evidence="1" id="KW-0862">Zinc</keyword>
<feature type="compositionally biased region" description="Low complexity" evidence="2">
    <location>
        <begin position="25"/>
        <end position="39"/>
    </location>
</feature>
<keyword evidence="1" id="KW-0479">Metal-binding</keyword>
<dbReference type="PROSITE" id="PS00028">
    <property type="entry name" value="ZINC_FINGER_C2H2_1"/>
    <property type="match status" value="1"/>
</dbReference>
<dbReference type="PROSITE" id="PS50157">
    <property type="entry name" value="ZINC_FINGER_C2H2_2"/>
    <property type="match status" value="1"/>
</dbReference>
<name>A0ABR3GJ67_9PEZI</name>
<feature type="compositionally biased region" description="Low complexity" evidence="2">
    <location>
        <begin position="49"/>
        <end position="62"/>
    </location>
</feature>
<accession>A0ABR3GJ67</accession>
<evidence type="ECO:0000313" key="5">
    <source>
        <dbReference type="Proteomes" id="UP001447188"/>
    </source>
</evidence>
<feature type="compositionally biased region" description="Polar residues" evidence="2">
    <location>
        <begin position="231"/>
        <end position="241"/>
    </location>
</feature>
<feature type="region of interest" description="Disordered" evidence="2">
    <location>
        <begin position="1"/>
        <end position="241"/>
    </location>
</feature>
<evidence type="ECO:0000259" key="3">
    <source>
        <dbReference type="PROSITE" id="PS50157"/>
    </source>
</evidence>
<organism evidence="4 5">
    <name type="scientific">Discina gigas</name>
    <dbReference type="NCBI Taxonomy" id="1032678"/>
    <lineage>
        <taxon>Eukaryota</taxon>
        <taxon>Fungi</taxon>
        <taxon>Dikarya</taxon>
        <taxon>Ascomycota</taxon>
        <taxon>Pezizomycotina</taxon>
        <taxon>Pezizomycetes</taxon>
        <taxon>Pezizales</taxon>
        <taxon>Discinaceae</taxon>
        <taxon>Discina</taxon>
    </lineage>
</organism>
<dbReference type="PANTHER" id="PTHR36167">
    <property type="entry name" value="C2H2 FINGER DOMAIN TRANSCRIPTION FACTOR (EUROFUNG)-RELATED"/>
    <property type="match status" value="1"/>
</dbReference>
<feature type="region of interest" description="Disordered" evidence="2">
    <location>
        <begin position="397"/>
        <end position="450"/>
    </location>
</feature>
<feature type="domain" description="C2H2-type" evidence="3">
    <location>
        <begin position="266"/>
        <end position="297"/>
    </location>
</feature>
<dbReference type="Gene3D" id="3.30.160.60">
    <property type="entry name" value="Classic Zinc Finger"/>
    <property type="match status" value="1"/>
</dbReference>
<dbReference type="InterPro" id="IPR039327">
    <property type="entry name" value="CON7-like"/>
</dbReference>
<dbReference type="InterPro" id="IPR013087">
    <property type="entry name" value="Znf_C2H2_type"/>
</dbReference>
<gene>
    <name evidence="4" type="ORF">Q9L58_005007</name>
</gene>
<feature type="compositionally biased region" description="Polar residues" evidence="2">
    <location>
        <begin position="147"/>
        <end position="164"/>
    </location>
</feature>
<protein>
    <recommendedName>
        <fullName evidence="3">C2H2-type domain-containing protein</fullName>
    </recommendedName>
</protein>
<dbReference type="Proteomes" id="UP001447188">
    <property type="component" value="Unassembled WGS sequence"/>
</dbReference>